<keyword evidence="1 3" id="KW-0808">Transferase</keyword>
<dbReference type="InterPro" id="IPR003673">
    <property type="entry name" value="CoA-Trfase_fam_III"/>
</dbReference>
<dbReference type="InterPro" id="IPR044855">
    <property type="entry name" value="CoA-Trfase_III_dom3_sf"/>
</dbReference>
<name>A0A964T220_9HYPH</name>
<evidence type="ECO:0000313" key="4">
    <source>
        <dbReference type="Proteomes" id="UP000773614"/>
    </source>
</evidence>
<dbReference type="Gene3D" id="3.30.1540.10">
    <property type="entry name" value="formyl-coa transferase, domain 3"/>
    <property type="match status" value="1"/>
</dbReference>
<protein>
    <submittedName>
        <fullName evidence="3">CoA transferase</fullName>
    </submittedName>
</protein>
<dbReference type="EMBL" id="SPKJ01000009">
    <property type="protein sequence ID" value="MYZ47033.1"/>
    <property type="molecule type" value="Genomic_DNA"/>
</dbReference>
<keyword evidence="4" id="KW-1185">Reference proteome</keyword>
<dbReference type="InterPro" id="IPR023606">
    <property type="entry name" value="CoA-Trfase_III_dom_1_sf"/>
</dbReference>
<dbReference type="Pfam" id="PF02515">
    <property type="entry name" value="CoA_transf_3"/>
    <property type="match status" value="1"/>
</dbReference>
<evidence type="ECO:0000256" key="1">
    <source>
        <dbReference type="ARBA" id="ARBA00022679"/>
    </source>
</evidence>
<accession>A0A964T220</accession>
<dbReference type="Proteomes" id="UP000773614">
    <property type="component" value="Unassembled WGS sequence"/>
</dbReference>
<evidence type="ECO:0000313" key="3">
    <source>
        <dbReference type="EMBL" id="MYZ47033.1"/>
    </source>
</evidence>
<dbReference type="GO" id="GO:0008410">
    <property type="term" value="F:CoA-transferase activity"/>
    <property type="evidence" value="ECO:0007669"/>
    <property type="project" value="TreeGrafter"/>
</dbReference>
<dbReference type="AlphaFoldDB" id="A0A964T220"/>
<comment type="caution">
    <text evidence="3">The sequence shown here is derived from an EMBL/GenBank/DDBJ whole genome shotgun (WGS) entry which is preliminary data.</text>
</comment>
<dbReference type="PANTHER" id="PTHR48207">
    <property type="entry name" value="SUCCINATE--HYDROXYMETHYLGLUTARATE COA-TRANSFERASE"/>
    <property type="match status" value="1"/>
</dbReference>
<dbReference type="InterPro" id="IPR050483">
    <property type="entry name" value="CoA-transferase_III_domain"/>
</dbReference>
<dbReference type="PANTHER" id="PTHR48207:SF3">
    <property type="entry name" value="SUCCINATE--HYDROXYMETHYLGLUTARATE COA-TRANSFERASE"/>
    <property type="match status" value="1"/>
</dbReference>
<sequence>MTSTRSASVSTPTTFCCANRLTMAGPLSGLKVLDLSRFIAGPHCAMILGDLGADVVKVEKTMTGEDSRLLAPFIQGESVYFMMFNRNKRSLTVDFRHNKAQELIRRLATEADVLIENFRPGTMDKMGCGWETLHELNPRLVMASLSGFGLGNRLTCEPCFDAIAQALSGIMDLTGEVDGRPMLAGTFLVDYATGMNAACGVLGALMHRMQSGEGQMVDVSLMGSASAMLMTAIPEYLVFGREMSRMGNRDRYVAPANTFETKDGHWVHIIGGSDAHFPRLARMIGQPELLQDPRFARLEARLQNVDAVEGVVAQWAKAHTVDEVMAAVSKAELPSAKVRTVGEALRDPYARDAGHIVDIEHPVAGVVPSPAPAQRLSRTPTAVHRPAPPLGHDTDEVLMTWLGMSAEEIEGLRAEAVI</sequence>
<gene>
    <name evidence="3" type="ORF">E4O86_04815</name>
</gene>
<reference evidence="3" key="1">
    <citation type="submission" date="2019-03" db="EMBL/GenBank/DDBJ databases">
        <title>Afifella sp. nov., isolated from activated sludge.</title>
        <authorList>
            <person name="Li Q."/>
            <person name="Liu Y."/>
        </authorList>
    </citation>
    <scope>NUCLEOTIDE SEQUENCE</scope>
    <source>
        <strain evidence="3">L72</strain>
    </source>
</reference>
<dbReference type="Gene3D" id="3.40.50.10540">
    <property type="entry name" value="Crotonobetainyl-coa:carnitine coa-transferase, domain 1"/>
    <property type="match status" value="1"/>
</dbReference>
<dbReference type="SUPFAM" id="SSF89796">
    <property type="entry name" value="CoA-transferase family III (CaiB/BaiF)"/>
    <property type="match status" value="1"/>
</dbReference>
<feature type="region of interest" description="Disordered" evidence="2">
    <location>
        <begin position="369"/>
        <end position="391"/>
    </location>
</feature>
<proteinExistence type="predicted"/>
<evidence type="ECO:0000256" key="2">
    <source>
        <dbReference type="SAM" id="MobiDB-lite"/>
    </source>
</evidence>
<organism evidence="3 4">
    <name type="scientific">Propylenella binzhouense</name>
    <dbReference type="NCBI Taxonomy" id="2555902"/>
    <lineage>
        <taxon>Bacteria</taxon>
        <taxon>Pseudomonadati</taxon>
        <taxon>Pseudomonadota</taxon>
        <taxon>Alphaproteobacteria</taxon>
        <taxon>Hyphomicrobiales</taxon>
        <taxon>Propylenellaceae</taxon>
        <taxon>Propylenella</taxon>
    </lineage>
</organism>